<evidence type="ECO:0000313" key="2">
    <source>
        <dbReference type="Proteomes" id="UP000245507"/>
    </source>
</evidence>
<keyword evidence="2" id="KW-1185">Reference proteome</keyword>
<comment type="caution">
    <text evidence="1">The sequence shown here is derived from an EMBL/GenBank/DDBJ whole genome shotgun (WGS) entry which is preliminary data.</text>
</comment>
<evidence type="ECO:0000313" key="1">
    <source>
        <dbReference type="EMBL" id="PWN04821.1"/>
    </source>
</evidence>
<dbReference type="EMBL" id="QGDD01000001">
    <property type="protein sequence ID" value="PWN04821.1"/>
    <property type="molecule type" value="Genomic_DNA"/>
</dbReference>
<name>A0A316TME9_9ACTN</name>
<dbReference type="OrthoDB" id="3572130at2"/>
<dbReference type="Proteomes" id="UP000245507">
    <property type="component" value="Unassembled WGS sequence"/>
</dbReference>
<protein>
    <submittedName>
        <fullName evidence="1">Uncharacterized protein</fullName>
    </submittedName>
</protein>
<dbReference type="AlphaFoldDB" id="A0A316TME9"/>
<proteinExistence type="predicted"/>
<sequence length="246" mass="26003">MQERQASREDQPDRPGPEAMRDAVAGYVQEIHRAYVDQAATFSPGVRGRLPLLAAAPGRVTVVAAAARNLHLLATLETLGPLRGDEVSFAAEYGGLAWDLRFYDPVVLPDLGLLEERDAPAFEEVKRALGVSTVLYHVVAQPGAGLNGHQATHVGTGIANGHSAAARDFETIRARARGREALVDELAGAAQAGLPHAQALLARAISPHDEGVRTACETPAPDPDAIRRAVLAAVGGRTQWTPKESA</sequence>
<reference evidence="1 2" key="1">
    <citation type="submission" date="2018-05" db="EMBL/GenBank/DDBJ databases">
        <title>Nocardioides silvaticus genome.</title>
        <authorList>
            <person name="Li C."/>
            <person name="Wang G."/>
        </authorList>
    </citation>
    <scope>NUCLEOTIDE SEQUENCE [LARGE SCALE GENOMIC DNA]</scope>
    <source>
        <strain evidence="1 2">CCTCC AB 2018079</strain>
    </source>
</reference>
<gene>
    <name evidence="1" type="ORF">DJ010_04220</name>
</gene>
<accession>A0A316TME9</accession>
<dbReference type="RefSeq" id="WP_109692325.1">
    <property type="nucleotide sequence ID" value="NZ_QGDD01000001.1"/>
</dbReference>
<organism evidence="1 2">
    <name type="scientific">Nocardioides silvaticus</name>
    <dbReference type="NCBI Taxonomy" id="2201891"/>
    <lineage>
        <taxon>Bacteria</taxon>
        <taxon>Bacillati</taxon>
        <taxon>Actinomycetota</taxon>
        <taxon>Actinomycetes</taxon>
        <taxon>Propionibacteriales</taxon>
        <taxon>Nocardioidaceae</taxon>
        <taxon>Nocardioides</taxon>
    </lineage>
</organism>